<gene>
    <name evidence="1" type="ORF">GC097_09025</name>
</gene>
<accession>A0ABX1ZKW4</accession>
<dbReference type="RefSeq" id="WP_171683026.1">
    <property type="nucleotide sequence ID" value="NZ_WHNZ01000017.1"/>
</dbReference>
<comment type="caution">
    <text evidence="1">The sequence shown here is derived from an EMBL/GenBank/DDBJ whole genome shotgun (WGS) entry which is preliminary data.</text>
</comment>
<protein>
    <submittedName>
        <fullName evidence="1">Type II toxin-antitoxin system RelE/ParE family toxin</fullName>
    </submittedName>
</protein>
<dbReference type="EMBL" id="WHNZ01000017">
    <property type="protein sequence ID" value="NOV00158.1"/>
    <property type="molecule type" value="Genomic_DNA"/>
</dbReference>
<name>A0ABX1ZKW4_9BACL</name>
<organism evidence="1 2">
    <name type="scientific">Paenibacillus planticolens</name>
    <dbReference type="NCBI Taxonomy" id="2654976"/>
    <lineage>
        <taxon>Bacteria</taxon>
        <taxon>Bacillati</taxon>
        <taxon>Bacillota</taxon>
        <taxon>Bacilli</taxon>
        <taxon>Bacillales</taxon>
        <taxon>Paenibacillaceae</taxon>
        <taxon>Paenibacillus</taxon>
    </lineage>
</organism>
<keyword evidence="2" id="KW-1185">Reference proteome</keyword>
<proteinExistence type="predicted"/>
<sequence length="124" mass="14653">MYKIILYEDARGYCPFLDFLNTLDIQAKSDKKAAGLRKKINYCIDLIQFGGTRVGEKFTKQIDGKLWELRPDDHRVFFFMWNGNHIVLLHSFRKETQITPQHEIEKAIKEMNDWTKRMGLGGDR</sequence>
<evidence type="ECO:0000313" key="1">
    <source>
        <dbReference type="EMBL" id="NOV00158.1"/>
    </source>
</evidence>
<reference evidence="1 2" key="1">
    <citation type="submission" date="2019-10" db="EMBL/GenBank/DDBJ databases">
        <title>Description of Paenibacillus pedi sp. nov.</title>
        <authorList>
            <person name="Carlier A."/>
            <person name="Qi S."/>
        </authorList>
    </citation>
    <scope>NUCLEOTIDE SEQUENCE [LARGE SCALE GENOMIC DNA]</scope>
    <source>
        <strain evidence="1 2">LMG 31457</strain>
    </source>
</reference>
<evidence type="ECO:0000313" key="2">
    <source>
        <dbReference type="Proteomes" id="UP000618579"/>
    </source>
</evidence>
<dbReference type="Proteomes" id="UP000618579">
    <property type="component" value="Unassembled WGS sequence"/>
</dbReference>
<dbReference type="Pfam" id="PF05973">
    <property type="entry name" value="Gp49"/>
    <property type="match status" value="1"/>
</dbReference>
<dbReference type="InterPro" id="IPR009241">
    <property type="entry name" value="HigB-like"/>
</dbReference>